<dbReference type="Pfam" id="PF02181">
    <property type="entry name" value="FH2"/>
    <property type="match status" value="1"/>
</dbReference>
<dbReference type="EMBL" id="KL596628">
    <property type="protein sequence ID" value="KER33077.1"/>
    <property type="molecule type" value="Genomic_DNA"/>
</dbReference>
<feature type="compositionally biased region" description="Polar residues" evidence="1">
    <location>
        <begin position="387"/>
        <end position="396"/>
    </location>
</feature>
<feature type="compositionally biased region" description="Polar residues" evidence="1">
    <location>
        <begin position="470"/>
        <end position="486"/>
    </location>
</feature>
<organism evidence="3 4">
    <name type="scientific">Opisthorchis viverrini</name>
    <name type="common">Southeast Asian liver fluke</name>
    <dbReference type="NCBI Taxonomy" id="6198"/>
    <lineage>
        <taxon>Eukaryota</taxon>
        <taxon>Metazoa</taxon>
        <taxon>Spiralia</taxon>
        <taxon>Lophotrochozoa</taxon>
        <taxon>Platyhelminthes</taxon>
        <taxon>Trematoda</taxon>
        <taxon>Digenea</taxon>
        <taxon>Opisthorchiida</taxon>
        <taxon>Opisthorchiata</taxon>
        <taxon>Opisthorchiidae</taxon>
        <taxon>Opisthorchis</taxon>
    </lineage>
</organism>
<dbReference type="InterPro" id="IPR041387">
    <property type="entry name" value="FHOD1_GBD_N"/>
</dbReference>
<protein>
    <recommendedName>
        <fullName evidence="2">FH2 domain-containing protein</fullName>
    </recommendedName>
</protein>
<dbReference type="SMART" id="SM00498">
    <property type="entry name" value="FH2"/>
    <property type="match status" value="1"/>
</dbReference>
<feature type="compositionally biased region" description="Basic and acidic residues" evidence="1">
    <location>
        <begin position="454"/>
        <end position="469"/>
    </location>
</feature>
<feature type="compositionally biased region" description="Polar residues" evidence="1">
    <location>
        <begin position="1"/>
        <end position="22"/>
    </location>
</feature>
<gene>
    <name evidence="3" type="ORF">T265_00976</name>
</gene>
<dbReference type="Gene3D" id="1.20.58.2220">
    <property type="entry name" value="Formin, FH2 domain"/>
    <property type="match status" value="1"/>
</dbReference>
<feature type="region of interest" description="Disordered" evidence="1">
    <location>
        <begin position="1"/>
        <end position="48"/>
    </location>
</feature>
<dbReference type="GO" id="GO:0030866">
    <property type="term" value="P:cortical actin cytoskeleton organization"/>
    <property type="evidence" value="ECO:0007669"/>
    <property type="project" value="TreeGrafter"/>
</dbReference>
<dbReference type="STRING" id="6198.A0A075A463"/>
<dbReference type="PANTHER" id="PTHR45920:SF4">
    <property type="entry name" value="FORMIN HOMOLOGY 2 DOMAIN CONTAINING, ISOFORM I"/>
    <property type="match status" value="1"/>
</dbReference>
<dbReference type="SUPFAM" id="SSF101447">
    <property type="entry name" value="Formin homology 2 domain (FH2 domain)"/>
    <property type="match status" value="1"/>
</dbReference>
<sequence>MSSYRNSSVRTRDSGPTYTNGLQFGRAYGSTSSTPASPHISGTALKPIRSPSSYSQFGVSYGLGGSSGLRHSGTSGDVKNINDSDRSIHSRRPSIDRTSAGYTDYTSPFSSFSSGRYSTSTLSSRDSSSGVGSNFNKTGGVYSRSLSQNVVQEEEAEPCESASKTSEGYVLVTSRSCSTEEDSGFRNKISGISSTKTEKMQRNSHKLPVVANSTQTADDILLPSAKNSGSTTSAGPKLSTPRRLNIGGRYLTQLQKQESDPQSPKPGKGGWRESVYGIDYSSKSRAQTQPPQSPQPAQNLSSTEQRKLERNRKLEEEWKNQIQLEIERESRRVRQLERKARWEKDEMKNKEIEEEIQRRKQIAAELREQEANLRNAEEQRKRELPSNLVSANTQSQDPIQKVNAWKRQNALQDADPPSAGEMGGSQLWDVEEQACEPAVVQLREKHTHHHPQLRKSEVSRYSRDSEATIRQDTLTSEQKINGTVPNLASRRRSSINTAGSISYAMQHTDIDDLLKDRPSSRSDASSVKKKDVSGPPSPRREYYRDGSGDSDEEEVKLVYKSWKSKEMFQRMTTDVQNLLMKSHKRPINVRMLMDICRNKYHDRRFTDAEEKSFRGYKTANELLTESGVDVKKLEESALQLCRFAQAQSEFGAYLDLDSSLQEQWEELEISPDQPKFLTWITGVYFHLSAVSGLIGMKRRLKAPILHIFTSEKLLNSTGRELRRALFSLKQIFQDDKDLVPEFVSNSGLDCLISVGSRSDQNLQNYILRASTGRPWSYFISIMTNDANGTELPIYAMVLLNKTLNAIPDQDTFYDVTDCLEEMGMQQIVQSNLSKENNDPELVEQFHIYEAMLRSEDGEEYDLSALPAGSRECIRQSKRMPRTQYLETPEGMALLSSLNLLPTSPALAVEMDGSLRRKSKRYQSVESLNLSKGLGNQKFFQGSRWSAVMENGTVDTPKPNDIQGTQSLDLIPERARSVEIIPSVEDSFSRNSFGETTTNGPQFSEFKEEISAASTLLDISGKHNGHEPENEDTAANGPPNVLIIRRELKNNGFMKSEAKELSLINGKQFPSGQLQYPGFLENGSGTAHQDRMPQACLFEDGSTIKDTESTATETLQAESMDDSSDEHLETVEQMCKYSLPSRGDQMFAERSKLNDNELEIDDSADDLHGKAVTVPENPPAGSLRSKIEALGKASQKATETTVVNGPTSPTGAVRALKEKHAAIFEKPEEQIKPVAPRERTGMIFSVKERFENGKAGRTGTDQVSSLQARKTSGDISSAAAAAVQHAHVDIDSNVDAFWEHCSERVKRKPLRLRDLDFTDLEQAEQEETVLRIGVPGPTPGIVSGIPPPPPAGAVGAAGLPPPPPPPGLGLPPPPPPPNVAGPQAGPTTPINLPPAPGTELPKSKKTIKLHWTEWKPSQKDLKLIASAKPQDKTDSAVVAKGIGSRYFSSVANRTKDPKEKPKDLKKSIIWSELVPIKLDADYLQECFENKSAELKVKALQSEKISSIIDYDGSVMCYACQKTVYRDDDDGDECYAYQHNFCPFWYTRPYQKQDAGLRKIEVLDVKRSNAINIGMKVLPPPRAISTAILKMDPSIINREGIEKLLTSMLPTPEECEAILKAKAEQNGLPLGQAEQFLITLSEITFLKPRLELWLFKLDYESTEKEVADPLADLKQGINEVVQCKTLRYVISTLLSIGNFLNGTSFRGFTFDYLARLPEVKDTKNKNSMLHHVCCIVLDQFPDSTDIHSDLGALCRCHRIDWEELPEKLSKLERDSKQAWEHYRVIFNSEKEKQKNAKLYEFVTDAMERIICLQLVYRKLMARFHHLLEYLGYPPSRSMNMPVGQFCRTLAEFALEYRTTREKIIESRDKKAKARERRRTNGKLIIDVAGLRGTPNRTIQAQDDEALKGILSRSEQDSDASSLMGTLNRRRGQTPARRPANRGPSPNPLGEASDASMEALYPNQDALLDACWRASTDSLSVGSRAAPRERRRPAARARHSIRRTITQKLAEEEMRALERICQTAAQSSL</sequence>
<dbReference type="RefSeq" id="XP_009163155.1">
    <property type="nucleotide sequence ID" value="XM_009164891.1"/>
</dbReference>
<dbReference type="KEGG" id="ovi:T265_00976"/>
<feature type="compositionally biased region" description="Polar residues" evidence="1">
    <location>
        <begin position="225"/>
        <end position="234"/>
    </location>
</feature>
<feature type="compositionally biased region" description="Basic and acidic residues" evidence="1">
    <location>
        <begin position="514"/>
        <end position="547"/>
    </location>
</feature>
<dbReference type="InterPro" id="IPR042201">
    <property type="entry name" value="FH2_Formin_sf"/>
</dbReference>
<dbReference type="SUPFAM" id="SSF48371">
    <property type="entry name" value="ARM repeat"/>
    <property type="match status" value="1"/>
</dbReference>
<accession>A0A075A463</accession>
<dbReference type="InterPro" id="IPR016024">
    <property type="entry name" value="ARM-type_fold"/>
</dbReference>
<feature type="region of interest" description="Disordered" evidence="1">
    <location>
        <begin position="1975"/>
        <end position="1995"/>
    </location>
</feature>
<dbReference type="InterPro" id="IPR056771">
    <property type="entry name" value="FH3_FHOD1-3-like"/>
</dbReference>
<feature type="compositionally biased region" description="Low complexity" evidence="1">
    <location>
        <begin position="286"/>
        <end position="298"/>
    </location>
</feature>
<feature type="compositionally biased region" description="Basic and acidic residues" evidence="1">
    <location>
        <begin position="374"/>
        <end position="384"/>
    </location>
</feature>
<feature type="compositionally biased region" description="Polar residues" evidence="1">
    <location>
        <begin position="252"/>
        <end position="262"/>
    </location>
</feature>
<keyword evidence="4" id="KW-1185">Reference proteome</keyword>
<dbReference type="GO" id="GO:0005737">
    <property type="term" value="C:cytoplasm"/>
    <property type="evidence" value="ECO:0007669"/>
    <property type="project" value="TreeGrafter"/>
</dbReference>
<evidence type="ECO:0000313" key="3">
    <source>
        <dbReference type="EMBL" id="KER33077.1"/>
    </source>
</evidence>
<feature type="domain" description="FH2" evidence="2">
    <location>
        <begin position="1454"/>
        <end position="1880"/>
    </location>
</feature>
<feature type="region of interest" description="Disordered" evidence="1">
    <location>
        <begin position="514"/>
        <end position="549"/>
    </location>
</feature>
<feature type="region of interest" description="Disordered" evidence="1">
    <location>
        <begin position="374"/>
        <end position="396"/>
    </location>
</feature>
<dbReference type="InterPro" id="IPR015425">
    <property type="entry name" value="FH2_Formin"/>
</dbReference>
<evidence type="ECO:0000256" key="1">
    <source>
        <dbReference type="SAM" id="MobiDB-lite"/>
    </source>
</evidence>
<feature type="region of interest" description="Disordered" evidence="1">
    <location>
        <begin position="1343"/>
        <end position="1401"/>
    </location>
</feature>
<dbReference type="GO" id="GO:0005856">
    <property type="term" value="C:cytoskeleton"/>
    <property type="evidence" value="ECO:0007669"/>
    <property type="project" value="TreeGrafter"/>
</dbReference>
<feature type="compositionally biased region" description="Low complexity" evidence="1">
    <location>
        <begin position="102"/>
        <end position="133"/>
    </location>
</feature>
<dbReference type="Pfam" id="PF18382">
    <property type="entry name" value="Formin_GBD_N"/>
    <property type="match status" value="1"/>
</dbReference>
<dbReference type="CTD" id="20315164"/>
<proteinExistence type="predicted"/>
<name>A0A075A463_OPIVI</name>
<feature type="compositionally biased region" description="Basic residues" evidence="1">
    <location>
        <begin position="1986"/>
        <end position="1995"/>
    </location>
</feature>
<dbReference type="Gene3D" id="1.25.10.10">
    <property type="entry name" value="Leucine-rich Repeat Variant"/>
    <property type="match status" value="2"/>
</dbReference>
<dbReference type="Pfam" id="PF24959">
    <property type="entry name" value="FH3_FHOD1-3"/>
    <property type="match status" value="1"/>
</dbReference>
<dbReference type="PANTHER" id="PTHR45920">
    <property type="entry name" value="FORMIN HOMOLOGY 2 DOMAIN CONTAINING, ISOFORM I"/>
    <property type="match status" value="1"/>
</dbReference>
<dbReference type="OrthoDB" id="9806920at2759"/>
<dbReference type="Proteomes" id="UP000054324">
    <property type="component" value="Unassembled WGS sequence"/>
</dbReference>
<reference evidence="3 4" key="1">
    <citation type="submission" date="2013-11" db="EMBL/GenBank/DDBJ databases">
        <title>Opisthorchis viverrini - life in the bile duct.</title>
        <authorList>
            <person name="Young N.D."/>
            <person name="Nagarajan N."/>
            <person name="Lin S.J."/>
            <person name="Korhonen P.K."/>
            <person name="Jex A.R."/>
            <person name="Hall R.S."/>
            <person name="Safavi-Hemami H."/>
            <person name="Kaewkong W."/>
            <person name="Bertrand D."/>
            <person name="Gao S."/>
            <person name="Seet Q."/>
            <person name="Wongkham S."/>
            <person name="Teh B.T."/>
            <person name="Wongkham C."/>
            <person name="Intapan P.M."/>
            <person name="Maleewong W."/>
            <person name="Yang X."/>
            <person name="Hu M."/>
            <person name="Wang Z."/>
            <person name="Hofmann A."/>
            <person name="Sternberg P.W."/>
            <person name="Tan P."/>
            <person name="Wang J."/>
            <person name="Gasser R.B."/>
        </authorList>
    </citation>
    <scope>NUCLEOTIDE SEQUENCE [LARGE SCALE GENOMIC DNA]</scope>
</reference>
<dbReference type="GO" id="GO:0051015">
    <property type="term" value="F:actin filament binding"/>
    <property type="evidence" value="ECO:0007669"/>
    <property type="project" value="TreeGrafter"/>
</dbReference>
<dbReference type="GeneID" id="20315164"/>
<dbReference type="InterPro" id="IPR011989">
    <property type="entry name" value="ARM-like"/>
</dbReference>
<evidence type="ECO:0000259" key="2">
    <source>
        <dbReference type="PROSITE" id="PS51444"/>
    </source>
</evidence>
<feature type="region of interest" description="Disordered" evidence="1">
    <location>
        <begin position="180"/>
        <end position="312"/>
    </location>
</feature>
<feature type="compositionally biased region" description="Pro residues" evidence="1">
    <location>
        <begin position="1358"/>
        <end position="1378"/>
    </location>
</feature>
<feature type="region of interest" description="Disordered" evidence="1">
    <location>
        <begin position="68"/>
        <end position="133"/>
    </location>
</feature>
<feature type="region of interest" description="Disordered" evidence="1">
    <location>
        <begin position="444"/>
        <end position="493"/>
    </location>
</feature>
<dbReference type="PROSITE" id="PS51444">
    <property type="entry name" value="FH2"/>
    <property type="match status" value="1"/>
</dbReference>
<evidence type="ECO:0000313" key="4">
    <source>
        <dbReference type="Proteomes" id="UP000054324"/>
    </source>
</evidence>
<feature type="region of interest" description="Disordered" evidence="1">
    <location>
        <begin position="1909"/>
        <end position="1950"/>
    </location>
</feature>